<dbReference type="SUPFAM" id="SSF52540">
    <property type="entry name" value="P-loop containing nucleoside triphosphate hydrolases"/>
    <property type="match status" value="1"/>
</dbReference>
<sequence length="1291" mass="146114">MKHLLSTGHRQLEWQLATKIPSQSRRPPAHAVDYTAFVPELDETTQARPIIVASCAAIERASKGPGSDSSSNFDTLYPSSRTQSTAIQYHHGSLHSLHGPTAEPRPQIHQIGPRRLREEKTLKSKKDGTLKERHNPRAFSVANVVRTQRSVQRNLDRAQKKEYVPLNDRRAAKIEEGPPSLVAVVGPPGVGKSTLIRSLVKLYTNHNLSNPVGPITVATSKTKRITLLECPNTTTAMLDVAKIADLVLLCVDAKFGFEMETFEFLNMMQTHGFPKVMGIFTHLDQFRTQKNLRKTKKLLKHRFWTEIYDGAKMFYFSGCVNGKYLKHEVKQLTLLLSRVKYRPLVWRNTHPYVVVDRYEDITHPSRVEEDEKCERSVAFYGYVRGTNLKGGMKVHLIGVGDYEMAEISALGDPCPMFDKEKEALTLNKKDTKLYAPLSNVGLVSFDKDAVYIDIGKENDNGDEEEEDDDDDNESKESDEYDSDAPAGLLKSLQDVKDGVDEKMEYSALRLFKGSKAIRASNNDDEGSSEEDEDDDGPPIQNKHRRPAQDVYELANSFRRRFDGSEDGSNEDDSRQSDGDDSSSSSSSESDGSDNEDDDDKSMSNESDSSKEKDRDDEYSSDSDSDEEEEEGASDEKQKKQTWRTGIAQEAAMNYLRRERSIANLQQLVYGTVSQSSNLVSDDEGDAPEKGNSDDESSDEEFFKLRDKSLQKSDSKKGANGPANSLEAIQLGENDSSRNLQHFDSSGGLTFDMNAWLQEGDDCLIERIRDKFVTGNWGGTGEKDGEEEEFDDFEDIETGEKYGPNGEVEESDDEETAGMTDAELREFNAKKKANQKNEFDDDYDESKKGNAGKPSDEKAESEYVEALKREKEARLKRNQEEFGVDGEASRLRYEGFRQGIYCRVRIDSIPAEFIESFNPIMPLVIGGLTPQETERGLVRCRFKKHRWHKKILKCNDPLVFSIGWRRFQSIPVFSTEDQNGRLRYLKYTPEHMHCQVTFYGPQVPPNTGILAIQRLTGNIPGFRISATGVVLELDASSKIVKKLKLVGTPTKIYKNTAFISGMFNSDLEVSRFEGASIRTVSGIRGQVKKALREGQPGSFRATFEDKILLSDIVFCRTWVPVEVKNYYNPVTSLLCKDGVDGWRAMKPKSILHVETETPIEVNPDSIYKPIERKERKFNKLFIPKSVESALPFASKPKDEKKRKTKSYVSKRAVMMDAEEKKKYTFIQAVNTIRNEKQAKKKEKKAERKLARSKELARKEEKLEATRKAKKRQHYRAEGKVEAARERKRLRGA</sequence>
<dbReference type="GO" id="GO:0005654">
    <property type="term" value="C:nucleoplasm"/>
    <property type="evidence" value="ECO:0007669"/>
    <property type="project" value="UniProtKB-ARBA"/>
</dbReference>
<feature type="domain" description="Bms1-type G" evidence="12">
    <location>
        <begin position="178"/>
        <end position="342"/>
    </location>
</feature>
<dbReference type="PANTHER" id="PTHR12858:SF2">
    <property type="entry name" value="RIBOSOME BIOGENESIS PROTEIN BMS1 HOMOLOG"/>
    <property type="match status" value="1"/>
</dbReference>
<feature type="compositionally biased region" description="Basic and acidic residues" evidence="11">
    <location>
        <begin position="1234"/>
        <end position="1265"/>
    </location>
</feature>
<evidence type="ECO:0000256" key="9">
    <source>
        <dbReference type="ARBA" id="ARBA00049117"/>
    </source>
</evidence>
<dbReference type="GO" id="GO:0005524">
    <property type="term" value="F:ATP binding"/>
    <property type="evidence" value="ECO:0007669"/>
    <property type="project" value="UniProtKB-KW"/>
</dbReference>
<organism evidence="13 14">
    <name type="scientific">Cyclotella cryptica</name>
    <dbReference type="NCBI Taxonomy" id="29204"/>
    <lineage>
        <taxon>Eukaryota</taxon>
        <taxon>Sar</taxon>
        <taxon>Stramenopiles</taxon>
        <taxon>Ochrophyta</taxon>
        <taxon>Bacillariophyta</taxon>
        <taxon>Coscinodiscophyceae</taxon>
        <taxon>Thalassiosirophycidae</taxon>
        <taxon>Stephanodiscales</taxon>
        <taxon>Stephanodiscaceae</taxon>
        <taxon>Cyclotella</taxon>
    </lineage>
</organism>
<keyword evidence="8" id="KW-0539">Nucleus</keyword>
<evidence type="ECO:0000256" key="7">
    <source>
        <dbReference type="ARBA" id="ARBA00023134"/>
    </source>
</evidence>
<protein>
    <recommendedName>
        <fullName evidence="12">Bms1-type G domain-containing protein</fullName>
    </recommendedName>
</protein>
<comment type="subcellular location">
    <subcellularLocation>
        <location evidence="1">Nucleus</location>
        <location evidence="1">Nucleolus</location>
    </subcellularLocation>
</comment>
<comment type="catalytic activity">
    <reaction evidence="9">
        <text>GTP + H2O = GDP + phosphate + H(+)</text>
        <dbReference type="Rhea" id="RHEA:19669"/>
        <dbReference type="ChEBI" id="CHEBI:15377"/>
        <dbReference type="ChEBI" id="CHEBI:15378"/>
        <dbReference type="ChEBI" id="CHEBI:37565"/>
        <dbReference type="ChEBI" id="CHEBI:43474"/>
        <dbReference type="ChEBI" id="CHEBI:58189"/>
    </reaction>
    <physiologicalReaction direction="left-to-right" evidence="9">
        <dbReference type="Rhea" id="RHEA:19670"/>
    </physiologicalReaction>
</comment>
<dbReference type="Gene3D" id="3.40.50.300">
    <property type="entry name" value="P-loop containing nucleotide triphosphate hydrolases"/>
    <property type="match status" value="1"/>
</dbReference>
<dbReference type="GO" id="GO:0005525">
    <property type="term" value="F:GTP binding"/>
    <property type="evidence" value="ECO:0007669"/>
    <property type="project" value="UniProtKB-KW"/>
</dbReference>
<dbReference type="InterPro" id="IPR030387">
    <property type="entry name" value="G_Bms1/Tsr1_dom"/>
</dbReference>
<dbReference type="InterPro" id="IPR012948">
    <property type="entry name" value="AARP2CN"/>
</dbReference>
<evidence type="ECO:0000313" key="13">
    <source>
        <dbReference type="EMBL" id="KAL3803655.1"/>
    </source>
</evidence>
<feature type="compositionally biased region" description="Basic and acidic residues" evidence="11">
    <location>
        <begin position="700"/>
        <end position="716"/>
    </location>
</feature>
<feature type="compositionally biased region" description="Acidic residues" evidence="11">
    <location>
        <begin position="522"/>
        <end position="536"/>
    </location>
</feature>
<evidence type="ECO:0000313" key="14">
    <source>
        <dbReference type="Proteomes" id="UP001516023"/>
    </source>
</evidence>
<feature type="region of interest" description="Disordered" evidence="11">
    <location>
        <begin position="1234"/>
        <end position="1291"/>
    </location>
</feature>
<keyword evidence="6" id="KW-0067">ATP-binding</keyword>
<feature type="compositionally biased region" description="Acidic residues" evidence="11">
    <location>
        <begin position="806"/>
        <end position="815"/>
    </location>
</feature>
<evidence type="ECO:0000256" key="5">
    <source>
        <dbReference type="ARBA" id="ARBA00022801"/>
    </source>
</evidence>
<keyword evidence="2" id="KW-0690">Ribosome biogenesis</keyword>
<feature type="compositionally biased region" description="Basic and acidic residues" evidence="11">
    <location>
        <begin position="1273"/>
        <end position="1283"/>
    </location>
</feature>
<feature type="region of interest" description="Disordered" evidence="11">
    <location>
        <begin position="456"/>
        <end position="488"/>
    </location>
</feature>
<evidence type="ECO:0000259" key="12">
    <source>
        <dbReference type="PROSITE" id="PS51714"/>
    </source>
</evidence>
<evidence type="ECO:0000256" key="10">
    <source>
        <dbReference type="ARBA" id="ARBA00061391"/>
    </source>
</evidence>
<gene>
    <name evidence="13" type="ORF">HJC23_003709</name>
</gene>
<feature type="compositionally biased region" description="Acidic residues" evidence="11">
    <location>
        <begin position="460"/>
        <end position="482"/>
    </location>
</feature>
<evidence type="ECO:0000256" key="6">
    <source>
        <dbReference type="ARBA" id="ARBA00022840"/>
    </source>
</evidence>
<dbReference type="PROSITE" id="PS51714">
    <property type="entry name" value="G_BMS1"/>
    <property type="match status" value="1"/>
</dbReference>
<comment type="similarity">
    <text evidence="10">Belongs to the TRAFAC class translation factor GTPase superfamily. Bms1-like GTPase family. BMS1 subfamily.</text>
</comment>
<dbReference type="EMBL" id="JABMIG020000012">
    <property type="protein sequence ID" value="KAL3803655.1"/>
    <property type="molecule type" value="Genomic_DNA"/>
</dbReference>
<feature type="region of interest" description="Disordered" evidence="11">
    <location>
        <begin position="516"/>
        <end position="644"/>
    </location>
</feature>
<proteinExistence type="inferred from homology"/>
<dbReference type="InterPro" id="IPR039761">
    <property type="entry name" value="Bms1/Tsr1"/>
</dbReference>
<dbReference type="GO" id="GO:0032040">
    <property type="term" value="C:small-subunit processome"/>
    <property type="evidence" value="ECO:0007669"/>
    <property type="project" value="UniProtKB-ARBA"/>
</dbReference>
<dbReference type="FunFam" id="3.40.50.300:FF:000105">
    <property type="entry name" value="BMS1 ribosome biogenesis factor"/>
    <property type="match status" value="1"/>
</dbReference>
<dbReference type="Pfam" id="PF04950">
    <property type="entry name" value="RIBIOP_C"/>
    <property type="match status" value="1"/>
</dbReference>
<feature type="compositionally biased region" description="Acidic residues" evidence="11">
    <location>
        <begin position="618"/>
        <end position="632"/>
    </location>
</feature>
<dbReference type="InterPro" id="IPR037875">
    <property type="entry name" value="Bms1_N"/>
</dbReference>
<keyword evidence="3" id="KW-0597">Phosphoprotein</keyword>
<feature type="region of interest" description="Disordered" evidence="11">
    <location>
        <begin position="675"/>
        <end position="744"/>
    </location>
</feature>
<name>A0ABD3QZL2_9STRA</name>
<evidence type="ECO:0000256" key="1">
    <source>
        <dbReference type="ARBA" id="ARBA00004604"/>
    </source>
</evidence>
<dbReference type="Pfam" id="PF08142">
    <property type="entry name" value="AARP2CN"/>
    <property type="match status" value="1"/>
</dbReference>
<evidence type="ECO:0000256" key="3">
    <source>
        <dbReference type="ARBA" id="ARBA00022553"/>
    </source>
</evidence>
<keyword evidence="14" id="KW-1185">Reference proteome</keyword>
<keyword evidence="7" id="KW-0342">GTP-binding</keyword>
<dbReference type="CDD" id="cd01882">
    <property type="entry name" value="BMS1"/>
    <property type="match status" value="1"/>
</dbReference>
<evidence type="ECO:0000256" key="4">
    <source>
        <dbReference type="ARBA" id="ARBA00022741"/>
    </source>
</evidence>
<dbReference type="SMART" id="SM00785">
    <property type="entry name" value="AARP2CN"/>
    <property type="match status" value="1"/>
</dbReference>
<feature type="compositionally biased region" description="Acidic residues" evidence="11">
    <location>
        <begin position="783"/>
        <end position="796"/>
    </location>
</feature>
<accession>A0ABD3QZL2</accession>
<evidence type="ECO:0000256" key="2">
    <source>
        <dbReference type="ARBA" id="ARBA00022517"/>
    </source>
</evidence>
<dbReference type="PANTHER" id="PTHR12858">
    <property type="entry name" value="RIBOSOME BIOGENESIS PROTEIN"/>
    <property type="match status" value="1"/>
</dbReference>
<reference evidence="13 14" key="1">
    <citation type="journal article" date="2020" name="G3 (Bethesda)">
        <title>Improved Reference Genome for Cyclotella cryptica CCMP332, a Model for Cell Wall Morphogenesis, Salinity Adaptation, and Lipid Production in Diatoms (Bacillariophyta).</title>
        <authorList>
            <person name="Roberts W.R."/>
            <person name="Downey K.M."/>
            <person name="Ruck E.C."/>
            <person name="Traller J.C."/>
            <person name="Alverson A.J."/>
        </authorList>
    </citation>
    <scope>NUCLEOTIDE SEQUENCE [LARGE SCALE GENOMIC DNA]</scope>
    <source>
        <strain evidence="13 14">CCMP332</strain>
    </source>
</reference>
<dbReference type="InterPro" id="IPR007034">
    <property type="entry name" value="BMS1_TSR1_C"/>
</dbReference>
<feature type="region of interest" description="Disordered" evidence="11">
    <location>
        <begin position="773"/>
        <end position="861"/>
    </location>
</feature>
<dbReference type="SMART" id="SM01362">
    <property type="entry name" value="DUF663"/>
    <property type="match status" value="1"/>
</dbReference>
<dbReference type="Proteomes" id="UP001516023">
    <property type="component" value="Unassembled WGS sequence"/>
</dbReference>
<feature type="compositionally biased region" description="Polar residues" evidence="11">
    <location>
        <begin position="732"/>
        <end position="744"/>
    </location>
</feature>
<dbReference type="InterPro" id="IPR027417">
    <property type="entry name" value="P-loop_NTPase"/>
</dbReference>
<dbReference type="GO" id="GO:0042274">
    <property type="term" value="P:ribosomal small subunit biogenesis"/>
    <property type="evidence" value="ECO:0007669"/>
    <property type="project" value="UniProtKB-ARBA"/>
</dbReference>
<evidence type="ECO:0000256" key="8">
    <source>
        <dbReference type="ARBA" id="ARBA00023242"/>
    </source>
</evidence>
<feature type="compositionally biased region" description="Acidic residues" evidence="11">
    <location>
        <begin position="590"/>
        <end position="599"/>
    </location>
</feature>
<comment type="caution">
    <text evidence="13">The sequence shown here is derived from an EMBL/GenBank/DDBJ whole genome shotgun (WGS) entry which is preliminary data.</text>
</comment>
<feature type="compositionally biased region" description="Basic and acidic residues" evidence="11">
    <location>
        <begin position="607"/>
        <end position="617"/>
    </location>
</feature>
<keyword evidence="5" id="KW-0378">Hydrolase</keyword>
<evidence type="ECO:0000256" key="11">
    <source>
        <dbReference type="SAM" id="MobiDB-lite"/>
    </source>
</evidence>
<keyword evidence="4" id="KW-0547">Nucleotide-binding</keyword>
<dbReference type="GO" id="GO:0016787">
    <property type="term" value="F:hydrolase activity"/>
    <property type="evidence" value="ECO:0007669"/>
    <property type="project" value="UniProtKB-KW"/>
</dbReference>